<gene>
    <name evidence="2" type="primary">Cnig_chr_V.g16833</name>
    <name evidence="2" type="ORF">B9Z55_016833</name>
</gene>
<dbReference type="AlphaFoldDB" id="A0A2G5T6V9"/>
<dbReference type="Pfam" id="PF01579">
    <property type="entry name" value="DUF19"/>
    <property type="match status" value="5"/>
</dbReference>
<dbReference type="InterPro" id="IPR002542">
    <property type="entry name" value="T20D4.11-like_dom"/>
</dbReference>
<organism evidence="2 3">
    <name type="scientific">Caenorhabditis nigoni</name>
    <dbReference type="NCBI Taxonomy" id="1611254"/>
    <lineage>
        <taxon>Eukaryota</taxon>
        <taxon>Metazoa</taxon>
        <taxon>Ecdysozoa</taxon>
        <taxon>Nematoda</taxon>
        <taxon>Chromadorea</taxon>
        <taxon>Rhabditida</taxon>
        <taxon>Rhabditina</taxon>
        <taxon>Rhabditomorpha</taxon>
        <taxon>Rhabditoidea</taxon>
        <taxon>Rhabditidae</taxon>
        <taxon>Peloderinae</taxon>
        <taxon>Caenorhabditis</taxon>
    </lineage>
</organism>
<evidence type="ECO:0000313" key="2">
    <source>
        <dbReference type="EMBL" id="PIC22972.1"/>
    </source>
</evidence>
<proteinExistence type="predicted"/>
<feature type="domain" description="T20D4.11-like" evidence="1">
    <location>
        <begin position="372"/>
        <end position="461"/>
    </location>
</feature>
<feature type="domain" description="T20D4.11-like" evidence="1">
    <location>
        <begin position="26"/>
        <end position="171"/>
    </location>
</feature>
<comment type="caution">
    <text evidence="2">The sequence shown here is derived from an EMBL/GenBank/DDBJ whole genome shotgun (WGS) entry which is preliminary data.</text>
</comment>
<sequence>MFLLFLSFFVLASAADYKNCELKDGRFACMKTFNDIRDNVLTGPDSNEAVEKLSKLCSEYRKCAEGMKCKAEAVIIGYIDKLLMLCDVIDFRNSAGFKACGSKMEANRSTCFREWNPFPDTVEDKKKMEEIQKESCKNFFGKDNCMEKEITDLCGLEMWKLHKKTYNDIRETVLTGVDNIEAIETLSKLCLDYGKCAEGMKCKAENVIIEHIQTFVILCGVFDVMKSEASRIVNDIGDNELNGGHSDEAIEKTSKLCSEYRKCAAGMKFKASDEMIGHIDRLLVLCDVNDFSKSNAFKACGAKMEANKSTCYQEWIPFPDKVEDEKKMEEIQKEACRNFFGKDNCIEKEITDMCGLEMWKLYKEKYYDIRQNFMSLDFIKDAGVGTLFNMCKEFRTCAPSIECGEKNDEIMVDKMYKFCDVMEYRKTHSFEECGRKLNNRNSQCYKEWQSPLPESDDPKKTEEILQEFSQDVIIEHIDELLTLCDVIDFRQSTDFKACGAKIEANRSTCIPDWNPFPDRVEDQKKMEEIQKEACKNFFGKDNCIEKEITDICGLGMWKLYKEKYYDIRKNSLSLDFIQDASIETIFNICEEFRTCAPSIECGEENKDIKVDKMMKFCDVMEYRKNHPFEECGRKVNDRMSQCYRDWGSPLPESDDPKKTEEILKGFCNNYFGKDNCMEKEVTELCGVEGWTIFKKMFLDFNKVSGRCKFD</sequence>
<feature type="domain" description="T20D4.11-like" evidence="1">
    <location>
        <begin position="246"/>
        <end position="371"/>
    </location>
</feature>
<keyword evidence="3" id="KW-1185">Reference proteome</keyword>
<reference evidence="3" key="1">
    <citation type="submission" date="2017-10" db="EMBL/GenBank/DDBJ databases">
        <title>Rapid genome shrinkage in a self-fertile nematode reveals novel sperm competition proteins.</title>
        <authorList>
            <person name="Yin D."/>
            <person name="Schwarz E.M."/>
            <person name="Thomas C.G."/>
            <person name="Felde R.L."/>
            <person name="Korf I.F."/>
            <person name="Cutter A.D."/>
            <person name="Schartner C.M."/>
            <person name="Ralston E.J."/>
            <person name="Meyer B.J."/>
            <person name="Haag E.S."/>
        </authorList>
    </citation>
    <scope>NUCLEOTIDE SEQUENCE [LARGE SCALE GENOMIC DNA]</scope>
    <source>
        <strain evidence="3">JU1422</strain>
    </source>
</reference>
<feature type="domain" description="T20D4.11-like" evidence="1">
    <location>
        <begin position="475"/>
        <end position="568"/>
    </location>
</feature>
<dbReference type="PANTHER" id="PTHR21453:SF30">
    <property type="entry name" value="DUF19 DOMAIN-CONTAINING PROTEIN"/>
    <property type="match status" value="1"/>
</dbReference>
<dbReference type="EMBL" id="PDUG01000005">
    <property type="protein sequence ID" value="PIC22972.1"/>
    <property type="molecule type" value="Genomic_DNA"/>
</dbReference>
<accession>A0A2G5T6V9</accession>
<dbReference type="PANTHER" id="PTHR21453">
    <property type="entry name" value="DUF19 DOMAIN-CONTAINING PROTEIN-RELATED-RELATED"/>
    <property type="match status" value="1"/>
</dbReference>
<evidence type="ECO:0000259" key="1">
    <source>
        <dbReference type="Pfam" id="PF01579"/>
    </source>
</evidence>
<feature type="domain" description="T20D4.11-like" evidence="1">
    <location>
        <begin position="569"/>
        <end position="708"/>
    </location>
</feature>
<name>A0A2G5T6V9_9PELO</name>
<evidence type="ECO:0000313" key="3">
    <source>
        <dbReference type="Proteomes" id="UP000230233"/>
    </source>
</evidence>
<dbReference type="Proteomes" id="UP000230233">
    <property type="component" value="Chromosome V"/>
</dbReference>
<dbReference type="OrthoDB" id="5835962at2759"/>
<protein>
    <recommendedName>
        <fullName evidence="1">T20D4.11-like domain-containing protein</fullName>
    </recommendedName>
</protein>